<organism evidence="3 4">
    <name type="scientific">Phytophthora cactorum</name>
    <dbReference type="NCBI Taxonomy" id="29920"/>
    <lineage>
        <taxon>Eukaryota</taxon>
        <taxon>Sar</taxon>
        <taxon>Stramenopiles</taxon>
        <taxon>Oomycota</taxon>
        <taxon>Peronosporomycetes</taxon>
        <taxon>Peronosporales</taxon>
        <taxon>Peronosporaceae</taxon>
        <taxon>Phytophthora</taxon>
    </lineage>
</organism>
<dbReference type="VEuPathDB" id="FungiDB:PC110_g19526"/>
<name>A0A8T1JXX0_9STRA</name>
<evidence type="ECO:0000313" key="3">
    <source>
        <dbReference type="EMBL" id="KAG2968047.1"/>
    </source>
</evidence>
<evidence type="ECO:0000256" key="1">
    <source>
        <dbReference type="SAM" id="MobiDB-lite"/>
    </source>
</evidence>
<dbReference type="Proteomes" id="UP000697107">
    <property type="component" value="Unassembled WGS sequence"/>
</dbReference>
<dbReference type="AlphaFoldDB" id="A0A8T1JXX0"/>
<evidence type="ECO:0000313" key="4">
    <source>
        <dbReference type="Proteomes" id="UP000697107"/>
    </source>
</evidence>
<reference evidence="3" key="1">
    <citation type="submission" date="2018-10" db="EMBL/GenBank/DDBJ databases">
        <title>Effector identification in a new, highly contiguous assembly of the strawberry crown rot pathogen Phytophthora cactorum.</title>
        <authorList>
            <person name="Armitage A.D."/>
            <person name="Nellist C.F."/>
            <person name="Bates H."/>
            <person name="Vickerstaff R.J."/>
            <person name="Harrison R.J."/>
        </authorList>
    </citation>
    <scope>NUCLEOTIDE SEQUENCE</scope>
    <source>
        <strain evidence="2">15-7</strain>
        <strain evidence="3">P415</strain>
    </source>
</reference>
<dbReference type="Proteomes" id="UP000735874">
    <property type="component" value="Unassembled WGS sequence"/>
</dbReference>
<gene>
    <name evidence="2" type="ORF">PC113_g17573</name>
    <name evidence="3" type="ORF">PC118_g18248</name>
</gene>
<feature type="region of interest" description="Disordered" evidence="1">
    <location>
        <begin position="514"/>
        <end position="535"/>
    </location>
</feature>
<dbReference type="EMBL" id="RCMG01000766">
    <property type="protein sequence ID" value="KAG2848512.1"/>
    <property type="molecule type" value="Genomic_DNA"/>
</dbReference>
<protein>
    <submittedName>
        <fullName evidence="3">Uncharacterized protein</fullName>
    </submittedName>
</protein>
<evidence type="ECO:0000313" key="2">
    <source>
        <dbReference type="EMBL" id="KAG2848512.1"/>
    </source>
</evidence>
<sequence>MRWYCVHPNLPLHAELRIRAAPDSSAAERARIPQGRSIASCSPVFQVPGDGVDSAPISWLQVAYHDNVSGETETGFMMAALPDGTTLVTPWESTDFYSCCEVTDSAALLYDGPHETARSFGLVQSVNFLYCIVEEAEKRARVFHPELESVWIEKKDLHIVCTRFKHGECSTLHTFFELSGALPEEAQIAIREYPLKEAQTVGLLSRGETVEVTVRGGNWLRIAGGGVDKAWIMWRTDALELLQEAPDVCSSTCERTAENANSLALNKNVAEANPDQIGDSGEVTRITPAVTVGSVQADTANDATPVQNVRSWCDRTCPARKLTDEEGDSDNDDDVDAAGAKLVPVDQSWDDRPPLAAPGEGVDNDNYGASAMAMEMDDVPVNRCNEDDKTQIQVCTTGIAQTDDFNGASTSEPGGVNGGTARKEVVTLPDERPIHPARYVVEEHVIDERADAASVEVVENGGTFVSGDVGTDRDTVRSEAVAAVASPDERPIRPARSVIEEEFNAVSVELVENSDAGASASEPEVDDSSKRTEAAAYPDEHPIHPARYVVEEHVIDERADAASVEVVENGGTFVSGDVNTDRDTVRSEAVAAVASPDERPIRPARSVIEEEFNAVSVELVENSDAGADFVRVGYCAAEGVAKAALSARIYGTIGCGGTKTESNSESEADTEKTVGTSQEKPNVEDSDDAALFLQEFGIIKYCERKQSLNPASDKLSQAMFNADQDDADLVFEVLVGDDPLSDEWFHDVASKSSAATLHSEPCEAVLKLSLSVDSGDTYTLIMGDATPEDILESELLDDDDGNYDLVRSFRLVLIQDHKKLSSNTKPTKGGQYFGEDEYDPQTCRVERFTNAADVFWFSSPAKELSR</sequence>
<feature type="region of interest" description="Disordered" evidence="1">
    <location>
        <begin position="656"/>
        <end position="685"/>
    </location>
</feature>
<dbReference type="EMBL" id="RCML01000889">
    <property type="protein sequence ID" value="KAG2968047.1"/>
    <property type="molecule type" value="Genomic_DNA"/>
</dbReference>
<comment type="caution">
    <text evidence="3">The sequence shown here is derived from an EMBL/GenBank/DDBJ whole genome shotgun (WGS) entry which is preliminary data.</text>
</comment>
<accession>A0A8T1JXX0</accession>
<proteinExistence type="predicted"/>